<organism evidence="2 3">
    <name type="scientific">Panicum miliaceum</name>
    <name type="common">Proso millet</name>
    <name type="synonym">Broomcorn millet</name>
    <dbReference type="NCBI Taxonomy" id="4540"/>
    <lineage>
        <taxon>Eukaryota</taxon>
        <taxon>Viridiplantae</taxon>
        <taxon>Streptophyta</taxon>
        <taxon>Embryophyta</taxon>
        <taxon>Tracheophyta</taxon>
        <taxon>Spermatophyta</taxon>
        <taxon>Magnoliopsida</taxon>
        <taxon>Liliopsida</taxon>
        <taxon>Poales</taxon>
        <taxon>Poaceae</taxon>
        <taxon>PACMAD clade</taxon>
        <taxon>Panicoideae</taxon>
        <taxon>Panicodae</taxon>
        <taxon>Paniceae</taxon>
        <taxon>Panicinae</taxon>
        <taxon>Panicum</taxon>
        <taxon>Panicum sect. Panicum</taxon>
    </lineage>
</organism>
<gene>
    <name evidence="2" type="ORF">C2845_PM02G12960</name>
</gene>
<proteinExistence type="predicted"/>
<comment type="caution">
    <text evidence="2">The sequence shown here is derived from an EMBL/GenBank/DDBJ whole genome shotgun (WGS) entry which is preliminary data.</text>
</comment>
<protein>
    <submittedName>
        <fullName evidence="2">Retrotransposon protein, putative, Ty3-gypsy subclass</fullName>
    </submittedName>
</protein>
<keyword evidence="3" id="KW-1185">Reference proteome</keyword>
<feature type="compositionally biased region" description="Basic and acidic residues" evidence="1">
    <location>
        <begin position="52"/>
        <end position="68"/>
    </location>
</feature>
<accession>A0A3L6SCW5</accession>
<evidence type="ECO:0000256" key="1">
    <source>
        <dbReference type="SAM" id="MobiDB-lite"/>
    </source>
</evidence>
<name>A0A3L6SCW5_PANMI</name>
<dbReference type="AlphaFoldDB" id="A0A3L6SCW5"/>
<reference evidence="3" key="1">
    <citation type="journal article" date="2019" name="Nat. Commun.">
        <title>The genome of broomcorn millet.</title>
        <authorList>
            <person name="Zou C."/>
            <person name="Miki D."/>
            <person name="Li D."/>
            <person name="Tang Q."/>
            <person name="Xiao L."/>
            <person name="Rajput S."/>
            <person name="Deng P."/>
            <person name="Jia W."/>
            <person name="Huang R."/>
            <person name="Zhang M."/>
            <person name="Sun Y."/>
            <person name="Hu J."/>
            <person name="Fu X."/>
            <person name="Schnable P.S."/>
            <person name="Li F."/>
            <person name="Zhang H."/>
            <person name="Feng B."/>
            <person name="Zhu X."/>
            <person name="Liu R."/>
            <person name="Schnable J.C."/>
            <person name="Zhu J.-K."/>
            <person name="Zhang H."/>
        </authorList>
    </citation>
    <scope>NUCLEOTIDE SEQUENCE [LARGE SCALE GENOMIC DNA]</scope>
</reference>
<dbReference type="EMBL" id="PQIB02000005">
    <property type="protein sequence ID" value="RLN18778.1"/>
    <property type="molecule type" value="Genomic_DNA"/>
</dbReference>
<evidence type="ECO:0000313" key="3">
    <source>
        <dbReference type="Proteomes" id="UP000275267"/>
    </source>
</evidence>
<sequence length="102" mass="11379">MAVERNSCGKKSGNQQDQFEKILHKQCLMHPKSKHTLFECISLRKSLNASFPDKDKKGKDKDNEEGDKSGAQGYQDPKNIVIVAFGGDGGFPTKRAQKLTLR</sequence>
<evidence type="ECO:0000313" key="2">
    <source>
        <dbReference type="EMBL" id="RLN18778.1"/>
    </source>
</evidence>
<feature type="region of interest" description="Disordered" evidence="1">
    <location>
        <begin position="49"/>
        <end position="75"/>
    </location>
</feature>
<dbReference type="Proteomes" id="UP000275267">
    <property type="component" value="Unassembled WGS sequence"/>
</dbReference>